<gene>
    <name evidence="3" type="ORF">G4B88_019216</name>
</gene>
<name>A0A7J6HMC1_CANSA</name>
<dbReference type="Proteomes" id="UP000583929">
    <property type="component" value="Unassembled WGS sequence"/>
</dbReference>
<accession>A0A7J6HMC1</accession>
<dbReference type="PANTHER" id="PTHR10182:SF34">
    <property type="entry name" value="MO25-LIKE PROTEIN"/>
    <property type="match status" value="1"/>
</dbReference>
<evidence type="ECO:0000313" key="3">
    <source>
        <dbReference type="EMBL" id="KAF4396416.1"/>
    </source>
</evidence>
<feature type="transmembrane region" description="Helical" evidence="2">
    <location>
        <begin position="5"/>
        <end position="21"/>
    </location>
</feature>
<dbReference type="PANTHER" id="PTHR10182">
    <property type="entry name" value="CALCIUM-BINDING PROTEIN 39-RELATED"/>
    <property type="match status" value="1"/>
</dbReference>
<dbReference type="EMBL" id="JAATIQ010000036">
    <property type="protein sequence ID" value="KAF4396416.1"/>
    <property type="molecule type" value="Genomic_DNA"/>
</dbReference>
<evidence type="ECO:0008006" key="5">
    <source>
        <dbReference type="Google" id="ProtNLM"/>
    </source>
</evidence>
<evidence type="ECO:0000256" key="1">
    <source>
        <dbReference type="ARBA" id="ARBA00011012"/>
    </source>
</evidence>
<reference evidence="3 4" key="1">
    <citation type="journal article" date="2020" name="bioRxiv">
        <title>Sequence and annotation of 42 cannabis genomes reveals extensive copy number variation in cannabinoid synthesis and pathogen resistance genes.</title>
        <authorList>
            <person name="Mckernan K.J."/>
            <person name="Helbert Y."/>
            <person name="Kane L.T."/>
            <person name="Ebling H."/>
            <person name="Zhang L."/>
            <person name="Liu B."/>
            <person name="Eaton Z."/>
            <person name="Mclaughlin S."/>
            <person name="Kingan S."/>
            <person name="Baybayan P."/>
            <person name="Concepcion G."/>
            <person name="Jordan M."/>
            <person name="Riva A."/>
            <person name="Barbazuk W."/>
            <person name="Harkins T."/>
        </authorList>
    </citation>
    <scope>NUCLEOTIDE SEQUENCE [LARGE SCALE GENOMIC DNA]</scope>
    <source>
        <strain evidence="4">cv. Jamaican Lion 4</strain>
        <tissue evidence="3">Leaf</tissue>
    </source>
</reference>
<dbReference type="InterPro" id="IPR016024">
    <property type="entry name" value="ARM-type_fold"/>
</dbReference>
<evidence type="ECO:0000256" key="2">
    <source>
        <dbReference type="SAM" id="Phobius"/>
    </source>
</evidence>
<keyword evidence="2" id="KW-0812">Transmembrane</keyword>
<sequence>MIHICGYFSYIFFLLLLFWQMEELCKRISEIKITLFGDEAEPSQEACSQLTQEFFKEDTFRILILFIPTLNLGSRIDATHVIANLLRQQVNKSRFVGLEYLKNNLDIVDILLSGYEDTNASDVTLSYGSIARECIRYQDVAKYVLDSQHMKKFFNYIQIPTFEISSDAALTFKELVTRHKSTAADFLAKNYEWFFQEYNSKLLDSSSNYITKRNAAKLLAEILLDRSNTGVMVRYVSSLDNMRVLMNLLRESNRGIQLETFHVFKLFVDNQNKPEDIVLVLLSNKSKLLRFFEDFNVNNKEDDELFLADKDRVVNEIRNLKPRKLLCRANKHHEIIPCVLSKPVPPQQS</sequence>
<dbReference type="AlphaFoldDB" id="A0A7J6HMC1"/>
<dbReference type="InterPro" id="IPR011989">
    <property type="entry name" value="ARM-like"/>
</dbReference>
<comment type="similarity">
    <text evidence="1">Belongs to the Mo25 family.</text>
</comment>
<evidence type="ECO:0000313" key="4">
    <source>
        <dbReference type="Proteomes" id="UP000583929"/>
    </source>
</evidence>
<protein>
    <recommendedName>
        <fullName evidence="5">MO25-like protein</fullName>
    </recommendedName>
</protein>
<comment type="caution">
    <text evidence="3">The sequence shown here is derived from an EMBL/GenBank/DDBJ whole genome shotgun (WGS) entry which is preliminary data.</text>
</comment>
<dbReference type="InterPro" id="IPR013878">
    <property type="entry name" value="Mo25"/>
</dbReference>
<dbReference type="GO" id="GO:0035556">
    <property type="term" value="P:intracellular signal transduction"/>
    <property type="evidence" value="ECO:0007669"/>
    <property type="project" value="TreeGrafter"/>
</dbReference>
<dbReference type="GO" id="GO:0043539">
    <property type="term" value="F:protein serine/threonine kinase activator activity"/>
    <property type="evidence" value="ECO:0007669"/>
    <property type="project" value="TreeGrafter"/>
</dbReference>
<organism evidence="3 4">
    <name type="scientific">Cannabis sativa</name>
    <name type="common">Hemp</name>
    <name type="synonym">Marijuana</name>
    <dbReference type="NCBI Taxonomy" id="3483"/>
    <lineage>
        <taxon>Eukaryota</taxon>
        <taxon>Viridiplantae</taxon>
        <taxon>Streptophyta</taxon>
        <taxon>Embryophyta</taxon>
        <taxon>Tracheophyta</taxon>
        <taxon>Spermatophyta</taxon>
        <taxon>Magnoliopsida</taxon>
        <taxon>eudicotyledons</taxon>
        <taxon>Gunneridae</taxon>
        <taxon>Pentapetalae</taxon>
        <taxon>rosids</taxon>
        <taxon>fabids</taxon>
        <taxon>Rosales</taxon>
        <taxon>Cannabaceae</taxon>
        <taxon>Cannabis</taxon>
    </lineage>
</organism>
<dbReference type="Gene3D" id="1.25.10.10">
    <property type="entry name" value="Leucine-rich Repeat Variant"/>
    <property type="match status" value="1"/>
</dbReference>
<dbReference type="SUPFAM" id="SSF48371">
    <property type="entry name" value="ARM repeat"/>
    <property type="match status" value="1"/>
</dbReference>
<keyword evidence="2" id="KW-1133">Transmembrane helix</keyword>
<keyword evidence="4" id="KW-1185">Reference proteome</keyword>
<proteinExistence type="inferred from homology"/>
<keyword evidence="2" id="KW-0472">Membrane</keyword>
<dbReference type="Pfam" id="PF08569">
    <property type="entry name" value="Mo25"/>
    <property type="match status" value="1"/>
</dbReference>